<keyword evidence="3" id="KW-1185">Reference proteome</keyword>
<dbReference type="SUPFAM" id="SSF47336">
    <property type="entry name" value="ACP-like"/>
    <property type="match status" value="1"/>
</dbReference>
<dbReference type="InterPro" id="IPR009081">
    <property type="entry name" value="PP-bd_ACP"/>
</dbReference>
<accession>A0A916JMP3</accession>
<reference evidence="2" key="1">
    <citation type="submission" date="2021-04" db="EMBL/GenBank/DDBJ databases">
        <authorList>
            <person name="Rodrigo-Torres L."/>
            <person name="Arahal R. D."/>
            <person name="Lucena T."/>
        </authorList>
    </citation>
    <scope>NUCLEOTIDE SEQUENCE</scope>
    <source>
        <strain evidence="2">AS29M-1</strain>
    </source>
</reference>
<evidence type="ECO:0000259" key="1">
    <source>
        <dbReference type="PROSITE" id="PS50075"/>
    </source>
</evidence>
<organism evidence="2 3">
    <name type="scientific">Parvicella tangerina</name>
    <dbReference type="NCBI Taxonomy" id="2829795"/>
    <lineage>
        <taxon>Bacteria</taxon>
        <taxon>Pseudomonadati</taxon>
        <taxon>Bacteroidota</taxon>
        <taxon>Flavobacteriia</taxon>
        <taxon>Flavobacteriales</taxon>
        <taxon>Parvicellaceae</taxon>
        <taxon>Parvicella</taxon>
    </lineage>
</organism>
<dbReference type="AlphaFoldDB" id="A0A916JMP3"/>
<gene>
    <name evidence="2" type="ORF">CRYO30217_01045</name>
</gene>
<name>A0A916JMP3_9FLAO</name>
<dbReference type="Proteomes" id="UP000683507">
    <property type="component" value="Chromosome"/>
</dbReference>
<dbReference type="Gene3D" id="1.10.1200.10">
    <property type="entry name" value="ACP-like"/>
    <property type="match status" value="1"/>
</dbReference>
<dbReference type="InterPro" id="IPR036736">
    <property type="entry name" value="ACP-like_sf"/>
</dbReference>
<evidence type="ECO:0000313" key="3">
    <source>
        <dbReference type="Proteomes" id="UP000683507"/>
    </source>
</evidence>
<dbReference type="EMBL" id="OU015584">
    <property type="protein sequence ID" value="CAG5079745.1"/>
    <property type="molecule type" value="Genomic_DNA"/>
</dbReference>
<proteinExistence type="predicted"/>
<dbReference type="PROSITE" id="PS50075">
    <property type="entry name" value="CARRIER"/>
    <property type="match status" value="1"/>
</dbReference>
<evidence type="ECO:0000313" key="2">
    <source>
        <dbReference type="EMBL" id="CAG5079745.1"/>
    </source>
</evidence>
<dbReference type="KEGG" id="ptan:CRYO30217_01045"/>
<feature type="domain" description="Carrier" evidence="1">
    <location>
        <begin position="4"/>
        <end position="79"/>
    </location>
</feature>
<dbReference type="RefSeq" id="WP_258541264.1">
    <property type="nucleotide sequence ID" value="NZ_OU015584.1"/>
</dbReference>
<sequence>MTQEEINQRLSQLFKTVFKQPDLEIAPEMTASDVEGWDSITHLDLITAVEGEFNIEINGFDVMGLQNVGDLEKLVARKLEE</sequence>
<dbReference type="Pfam" id="PF00550">
    <property type="entry name" value="PP-binding"/>
    <property type="match status" value="1"/>
</dbReference>
<protein>
    <recommendedName>
        <fullName evidence="1">Carrier domain-containing protein</fullName>
    </recommendedName>
</protein>